<keyword evidence="2 5" id="KW-0812">Transmembrane</keyword>
<dbReference type="AlphaFoldDB" id="A0A2N5XV75"/>
<sequence>MNFIAEYWLFFIAVAGAGVLGGLLAGLLGVGGGIVIVPVLFVIFTILDYASGLAMKLAVATSLATIVLTSLMSARSHYKRGATDIALLKAWFIPIVVGVLIGTFIGGFADGRILTLVFAVVAVLVALKMMIPQKESSLASGFPNASIQAASGVGVGLISAMMGIGGGTLSVPLLTAVGYEMRRAVGTSAAIGFVIAVPATIGYMLAGQGVADLAPLSIGYVNVPAFVALVPLTMIFAPVGARIAHSIPQRALQSAFGLFLLLTAARMFYSVWS</sequence>
<comment type="similarity">
    <text evidence="5">Belongs to the 4-toluene sulfonate uptake permease (TSUP) (TC 2.A.102) family.</text>
</comment>
<evidence type="ECO:0000256" key="1">
    <source>
        <dbReference type="ARBA" id="ARBA00004141"/>
    </source>
</evidence>
<protein>
    <recommendedName>
        <fullName evidence="5">Probable membrane transporter protein</fullName>
    </recommendedName>
</protein>
<feature type="transmembrane region" description="Helical" evidence="5">
    <location>
        <begin position="7"/>
        <end position="27"/>
    </location>
</feature>
<dbReference type="Proteomes" id="UP000234881">
    <property type="component" value="Unassembled WGS sequence"/>
</dbReference>
<keyword evidence="4 5" id="KW-0472">Membrane</keyword>
<dbReference type="PANTHER" id="PTHR43483:SF3">
    <property type="entry name" value="MEMBRANE TRANSPORTER PROTEIN HI_0806-RELATED"/>
    <property type="match status" value="1"/>
</dbReference>
<feature type="transmembrane region" description="Helical" evidence="5">
    <location>
        <begin position="251"/>
        <end position="272"/>
    </location>
</feature>
<feature type="transmembrane region" description="Helical" evidence="5">
    <location>
        <begin position="113"/>
        <end position="131"/>
    </location>
</feature>
<feature type="transmembrane region" description="Helical" evidence="5">
    <location>
        <begin position="151"/>
        <end position="177"/>
    </location>
</feature>
<dbReference type="GO" id="GO:0005886">
    <property type="term" value="C:plasma membrane"/>
    <property type="evidence" value="ECO:0007669"/>
    <property type="project" value="UniProtKB-SubCell"/>
</dbReference>
<feature type="transmembrane region" description="Helical" evidence="5">
    <location>
        <begin position="218"/>
        <end position="239"/>
    </location>
</feature>
<accession>A0A2N5XV75</accession>
<feature type="transmembrane region" description="Helical" evidence="5">
    <location>
        <begin position="33"/>
        <end position="50"/>
    </location>
</feature>
<organism evidence="6 7">
    <name type="scientific">Cohaesibacter celericrescens</name>
    <dbReference type="NCBI Taxonomy" id="2067669"/>
    <lineage>
        <taxon>Bacteria</taxon>
        <taxon>Pseudomonadati</taxon>
        <taxon>Pseudomonadota</taxon>
        <taxon>Alphaproteobacteria</taxon>
        <taxon>Hyphomicrobiales</taxon>
        <taxon>Cohaesibacteraceae</taxon>
    </lineage>
</organism>
<reference evidence="6 7" key="1">
    <citation type="submission" date="2018-01" db="EMBL/GenBank/DDBJ databases">
        <title>The draft genome sequence of Cohaesibacter sp. H1304.</title>
        <authorList>
            <person name="Wang N.-N."/>
            <person name="Du Z.-J."/>
        </authorList>
    </citation>
    <scope>NUCLEOTIDE SEQUENCE [LARGE SCALE GENOMIC DNA]</scope>
    <source>
        <strain evidence="6 7">H1304</strain>
    </source>
</reference>
<dbReference type="PANTHER" id="PTHR43483">
    <property type="entry name" value="MEMBRANE TRANSPORTER PROTEIN HI_0806-RELATED"/>
    <property type="match status" value="1"/>
</dbReference>
<feature type="transmembrane region" description="Helical" evidence="5">
    <location>
        <begin position="57"/>
        <end position="74"/>
    </location>
</feature>
<evidence type="ECO:0000256" key="2">
    <source>
        <dbReference type="ARBA" id="ARBA00022692"/>
    </source>
</evidence>
<evidence type="ECO:0000313" key="6">
    <source>
        <dbReference type="EMBL" id="PLW78335.1"/>
    </source>
</evidence>
<evidence type="ECO:0000256" key="4">
    <source>
        <dbReference type="ARBA" id="ARBA00023136"/>
    </source>
</evidence>
<gene>
    <name evidence="6" type="ORF">C0081_05525</name>
</gene>
<keyword evidence="3 5" id="KW-1133">Transmembrane helix</keyword>
<evidence type="ECO:0000256" key="5">
    <source>
        <dbReference type="RuleBase" id="RU363041"/>
    </source>
</evidence>
<feature type="transmembrane region" description="Helical" evidence="5">
    <location>
        <begin position="184"/>
        <end position="206"/>
    </location>
</feature>
<keyword evidence="5" id="KW-1003">Cell membrane</keyword>
<feature type="transmembrane region" description="Helical" evidence="5">
    <location>
        <begin position="86"/>
        <end position="106"/>
    </location>
</feature>
<dbReference type="Pfam" id="PF01925">
    <property type="entry name" value="TauE"/>
    <property type="match status" value="1"/>
</dbReference>
<dbReference type="InterPro" id="IPR002781">
    <property type="entry name" value="TM_pro_TauE-like"/>
</dbReference>
<comment type="subcellular location">
    <subcellularLocation>
        <location evidence="5">Cell membrane</location>
        <topology evidence="5">Multi-pass membrane protein</topology>
    </subcellularLocation>
    <subcellularLocation>
        <location evidence="1">Membrane</location>
        <topology evidence="1">Multi-pass membrane protein</topology>
    </subcellularLocation>
</comment>
<proteinExistence type="inferred from homology"/>
<evidence type="ECO:0000313" key="7">
    <source>
        <dbReference type="Proteomes" id="UP000234881"/>
    </source>
</evidence>
<dbReference type="EMBL" id="PKUQ01000009">
    <property type="protein sequence ID" value="PLW78335.1"/>
    <property type="molecule type" value="Genomic_DNA"/>
</dbReference>
<keyword evidence="7" id="KW-1185">Reference proteome</keyword>
<name>A0A2N5XV75_9HYPH</name>
<dbReference type="OrthoDB" id="457670at2"/>
<evidence type="ECO:0000256" key="3">
    <source>
        <dbReference type="ARBA" id="ARBA00022989"/>
    </source>
</evidence>
<comment type="caution">
    <text evidence="6">The sequence shown here is derived from an EMBL/GenBank/DDBJ whole genome shotgun (WGS) entry which is preliminary data.</text>
</comment>